<evidence type="ECO:0000313" key="3">
    <source>
        <dbReference type="Proteomes" id="UP000800038"/>
    </source>
</evidence>
<dbReference type="EMBL" id="ML976133">
    <property type="protein sequence ID" value="KAF1937566.1"/>
    <property type="molecule type" value="Genomic_DNA"/>
</dbReference>
<organism evidence="2 3">
    <name type="scientific">Clathrospora elynae</name>
    <dbReference type="NCBI Taxonomy" id="706981"/>
    <lineage>
        <taxon>Eukaryota</taxon>
        <taxon>Fungi</taxon>
        <taxon>Dikarya</taxon>
        <taxon>Ascomycota</taxon>
        <taxon>Pezizomycotina</taxon>
        <taxon>Dothideomycetes</taxon>
        <taxon>Pleosporomycetidae</taxon>
        <taxon>Pleosporales</taxon>
        <taxon>Diademaceae</taxon>
        <taxon>Clathrospora</taxon>
    </lineage>
</organism>
<protein>
    <submittedName>
        <fullName evidence="2">Uncharacterized protein</fullName>
    </submittedName>
</protein>
<gene>
    <name evidence="2" type="ORF">EJ02DRAFT_469589</name>
</gene>
<name>A0A6A5SGF0_9PLEO</name>
<dbReference type="Proteomes" id="UP000800038">
    <property type="component" value="Unassembled WGS sequence"/>
</dbReference>
<keyword evidence="3" id="KW-1185">Reference proteome</keyword>
<dbReference type="AlphaFoldDB" id="A0A6A5SGF0"/>
<sequence>MVQTHVYDHFQQQGNQLLYLIYDSMIVEDPDERSSADHCHDEAQKLLLLLLNTDILTHESYHGDGASAVPRSDGSQTRIKGTVKEMDSKTQPRRAVNSIESGSVGTPTHGMSHGGKKHEAEDAIDSHNLHALKPKRRRLKATF</sequence>
<reference evidence="2" key="1">
    <citation type="journal article" date="2020" name="Stud. Mycol.">
        <title>101 Dothideomycetes genomes: a test case for predicting lifestyles and emergence of pathogens.</title>
        <authorList>
            <person name="Haridas S."/>
            <person name="Albert R."/>
            <person name="Binder M."/>
            <person name="Bloem J."/>
            <person name="Labutti K."/>
            <person name="Salamov A."/>
            <person name="Andreopoulos B."/>
            <person name="Baker S."/>
            <person name="Barry K."/>
            <person name="Bills G."/>
            <person name="Bluhm B."/>
            <person name="Cannon C."/>
            <person name="Castanera R."/>
            <person name="Culley D."/>
            <person name="Daum C."/>
            <person name="Ezra D."/>
            <person name="Gonzalez J."/>
            <person name="Henrissat B."/>
            <person name="Kuo A."/>
            <person name="Liang C."/>
            <person name="Lipzen A."/>
            <person name="Lutzoni F."/>
            <person name="Magnuson J."/>
            <person name="Mondo S."/>
            <person name="Nolan M."/>
            <person name="Ohm R."/>
            <person name="Pangilinan J."/>
            <person name="Park H.-J."/>
            <person name="Ramirez L."/>
            <person name="Alfaro M."/>
            <person name="Sun H."/>
            <person name="Tritt A."/>
            <person name="Yoshinaga Y."/>
            <person name="Zwiers L.-H."/>
            <person name="Turgeon B."/>
            <person name="Goodwin S."/>
            <person name="Spatafora J."/>
            <person name="Crous P."/>
            <person name="Grigoriev I."/>
        </authorList>
    </citation>
    <scope>NUCLEOTIDE SEQUENCE</scope>
    <source>
        <strain evidence="2">CBS 161.51</strain>
    </source>
</reference>
<evidence type="ECO:0000313" key="2">
    <source>
        <dbReference type="EMBL" id="KAF1937566.1"/>
    </source>
</evidence>
<dbReference type="OrthoDB" id="5412505at2759"/>
<proteinExistence type="predicted"/>
<feature type="compositionally biased region" description="Basic and acidic residues" evidence="1">
    <location>
        <begin position="117"/>
        <end position="128"/>
    </location>
</feature>
<feature type="region of interest" description="Disordered" evidence="1">
    <location>
        <begin position="62"/>
        <end position="129"/>
    </location>
</feature>
<evidence type="ECO:0000256" key="1">
    <source>
        <dbReference type="SAM" id="MobiDB-lite"/>
    </source>
</evidence>
<accession>A0A6A5SGF0</accession>